<feature type="transmembrane region" description="Helical" evidence="10">
    <location>
        <begin position="139"/>
        <end position="163"/>
    </location>
</feature>
<feature type="transmembrane region" description="Helical" evidence="10">
    <location>
        <begin position="53"/>
        <end position="73"/>
    </location>
</feature>
<sequence>MTPRPPRPSLFARLPYWLLAILLLFVLGLWAITTDQTYANIFRTLSGGVLTTLWVTLLAFLAATLLGLLVALARTSNIRVLREIATFYVEIIRGIPILVFLFYIAFVAAPAMVGAYNWVLAPLIDLGWIAPATVRGFDFVWRAIFALTICYSAFIAEIFRAGIEAVGRGQIEAARSLGLSRWHCFRFIIFPQALRTILPPLGNDFVSMVKDSALVSALGVQDITQLGKLSASSSFLFFETYNVVAYLYLTMTISLSLLVRWLERIMDDRLRR</sequence>
<evidence type="ECO:0000256" key="5">
    <source>
        <dbReference type="ARBA" id="ARBA00022475"/>
    </source>
</evidence>
<reference evidence="12 13" key="1">
    <citation type="submission" date="2016-03" db="EMBL/GenBank/DDBJ databases">
        <title>Genome sequencing of Devosia sp. S37.</title>
        <authorList>
            <person name="Mohd Nor M."/>
        </authorList>
    </citation>
    <scope>NUCLEOTIDE SEQUENCE [LARGE SCALE GENOMIC DNA]</scope>
    <source>
        <strain evidence="12 13">S37</strain>
    </source>
</reference>
<evidence type="ECO:0000256" key="3">
    <source>
        <dbReference type="ARBA" id="ARBA00010072"/>
    </source>
</evidence>
<evidence type="ECO:0000256" key="1">
    <source>
        <dbReference type="ARBA" id="ARBA00003159"/>
    </source>
</evidence>
<feature type="transmembrane region" description="Helical" evidence="10">
    <location>
        <begin position="94"/>
        <end position="119"/>
    </location>
</feature>
<evidence type="ECO:0000256" key="4">
    <source>
        <dbReference type="ARBA" id="ARBA00022448"/>
    </source>
</evidence>
<dbReference type="EMBL" id="LVVY01000087">
    <property type="protein sequence ID" value="OAM76980.1"/>
    <property type="molecule type" value="Genomic_DNA"/>
</dbReference>
<evidence type="ECO:0000256" key="6">
    <source>
        <dbReference type="ARBA" id="ARBA00022692"/>
    </source>
</evidence>
<keyword evidence="4 10" id="KW-0813">Transport</keyword>
<dbReference type="GO" id="GO:0022857">
    <property type="term" value="F:transmembrane transporter activity"/>
    <property type="evidence" value="ECO:0007669"/>
    <property type="project" value="InterPro"/>
</dbReference>
<evidence type="ECO:0000256" key="10">
    <source>
        <dbReference type="RuleBase" id="RU363032"/>
    </source>
</evidence>
<evidence type="ECO:0000313" key="13">
    <source>
        <dbReference type="Proteomes" id="UP000078389"/>
    </source>
</evidence>
<evidence type="ECO:0000256" key="2">
    <source>
        <dbReference type="ARBA" id="ARBA00004429"/>
    </source>
</evidence>
<dbReference type="Pfam" id="PF00528">
    <property type="entry name" value="BPD_transp_1"/>
    <property type="match status" value="1"/>
</dbReference>
<keyword evidence="5" id="KW-1003">Cell membrane</keyword>
<organism evidence="12 13">
    <name type="scientific">Devosia elaeis</name>
    <dbReference type="NCBI Taxonomy" id="1770058"/>
    <lineage>
        <taxon>Bacteria</taxon>
        <taxon>Pseudomonadati</taxon>
        <taxon>Pseudomonadota</taxon>
        <taxon>Alphaproteobacteria</taxon>
        <taxon>Hyphomicrobiales</taxon>
        <taxon>Devosiaceae</taxon>
        <taxon>Devosia</taxon>
    </lineage>
</organism>
<dbReference type="GO" id="GO:0006865">
    <property type="term" value="P:amino acid transport"/>
    <property type="evidence" value="ECO:0007669"/>
    <property type="project" value="UniProtKB-KW"/>
</dbReference>
<dbReference type="Proteomes" id="UP000078389">
    <property type="component" value="Unassembled WGS sequence"/>
</dbReference>
<dbReference type="PANTHER" id="PTHR30614">
    <property type="entry name" value="MEMBRANE COMPONENT OF AMINO ACID ABC TRANSPORTER"/>
    <property type="match status" value="1"/>
</dbReference>
<dbReference type="RefSeq" id="WP_067456419.1">
    <property type="nucleotide sequence ID" value="NZ_LVVY01000087.1"/>
</dbReference>
<dbReference type="GO" id="GO:0043190">
    <property type="term" value="C:ATP-binding cassette (ABC) transporter complex"/>
    <property type="evidence" value="ECO:0007669"/>
    <property type="project" value="InterPro"/>
</dbReference>
<protein>
    <submittedName>
        <fullName evidence="12">Amino acid ABC transporter</fullName>
    </submittedName>
</protein>
<dbReference type="AlphaFoldDB" id="A0A178HWZ8"/>
<feature type="transmembrane region" description="Helical" evidence="10">
    <location>
        <begin position="14"/>
        <end position="33"/>
    </location>
</feature>
<dbReference type="SUPFAM" id="SSF161098">
    <property type="entry name" value="MetI-like"/>
    <property type="match status" value="1"/>
</dbReference>
<keyword evidence="8 10" id="KW-1133">Transmembrane helix</keyword>
<comment type="similarity">
    <text evidence="3">Belongs to the binding-protein-dependent transport system permease family. HisMQ subfamily.</text>
</comment>
<keyword evidence="13" id="KW-1185">Reference proteome</keyword>
<comment type="function">
    <text evidence="1">Part of the binding-protein-dependent transport system for glutamine; probably responsible for the translocation of the substrate across the membrane.</text>
</comment>
<dbReference type="STRING" id="1770058.A3840_11240"/>
<gene>
    <name evidence="12" type="ORF">A3840_11240</name>
</gene>
<comment type="caution">
    <text evidence="12">The sequence shown here is derived from an EMBL/GenBank/DDBJ whole genome shotgun (WGS) entry which is preliminary data.</text>
</comment>
<dbReference type="InterPro" id="IPR035906">
    <property type="entry name" value="MetI-like_sf"/>
</dbReference>
<dbReference type="PROSITE" id="PS50928">
    <property type="entry name" value="ABC_TM1"/>
    <property type="match status" value="1"/>
</dbReference>
<dbReference type="PANTHER" id="PTHR30614:SF20">
    <property type="entry name" value="GLUTAMINE TRANSPORT SYSTEM PERMEASE PROTEIN GLNP"/>
    <property type="match status" value="1"/>
</dbReference>
<proteinExistence type="inferred from homology"/>
<feature type="transmembrane region" description="Helical" evidence="10">
    <location>
        <begin position="184"/>
        <end position="202"/>
    </location>
</feature>
<accession>A0A178HWZ8</accession>
<keyword evidence="7" id="KW-0029">Amino-acid transport</keyword>
<evidence type="ECO:0000313" key="12">
    <source>
        <dbReference type="EMBL" id="OAM76980.1"/>
    </source>
</evidence>
<dbReference type="InterPro" id="IPR043429">
    <property type="entry name" value="ArtM/GltK/GlnP/TcyL/YhdX-like"/>
</dbReference>
<evidence type="ECO:0000256" key="7">
    <source>
        <dbReference type="ARBA" id="ARBA00022970"/>
    </source>
</evidence>
<evidence type="ECO:0000256" key="8">
    <source>
        <dbReference type="ARBA" id="ARBA00022989"/>
    </source>
</evidence>
<keyword evidence="9 10" id="KW-0472">Membrane</keyword>
<evidence type="ECO:0000256" key="9">
    <source>
        <dbReference type="ARBA" id="ARBA00023136"/>
    </source>
</evidence>
<name>A0A178HWZ8_9HYPH</name>
<feature type="domain" description="ABC transmembrane type-1" evidence="11">
    <location>
        <begin position="49"/>
        <end position="259"/>
    </location>
</feature>
<dbReference type="InterPro" id="IPR010065">
    <property type="entry name" value="AA_ABC_transptr_permease_3TM"/>
</dbReference>
<dbReference type="InterPro" id="IPR000515">
    <property type="entry name" value="MetI-like"/>
</dbReference>
<dbReference type="CDD" id="cd06261">
    <property type="entry name" value="TM_PBP2"/>
    <property type="match status" value="1"/>
</dbReference>
<evidence type="ECO:0000259" key="11">
    <source>
        <dbReference type="PROSITE" id="PS50928"/>
    </source>
</evidence>
<comment type="subcellular location">
    <subcellularLocation>
        <location evidence="2">Cell inner membrane</location>
        <topology evidence="2">Multi-pass membrane protein</topology>
    </subcellularLocation>
    <subcellularLocation>
        <location evidence="10">Cell membrane</location>
        <topology evidence="10">Multi-pass membrane protein</topology>
    </subcellularLocation>
</comment>
<dbReference type="OrthoDB" id="9787841at2"/>
<feature type="transmembrane region" description="Helical" evidence="10">
    <location>
        <begin position="243"/>
        <end position="262"/>
    </location>
</feature>
<dbReference type="NCBIfam" id="TIGR01726">
    <property type="entry name" value="HEQRo_perm_3TM"/>
    <property type="match status" value="1"/>
</dbReference>
<keyword evidence="6 10" id="KW-0812">Transmembrane</keyword>
<dbReference type="Gene3D" id="1.10.3720.10">
    <property type="entry name" value="MetI-like"/>
    <property type="match status" value="1"/>
</dbReference>